<comment type="similarity">
    <text evidence="2 6">Belongs to the 4-toluene sulfonate uptake permease (TSUP) (TC 2.A.102) family.</text>
</comment>
<feature type="transmembrane region" description="Helical" evidence="6">
    <location>
        <begin position="76"/>
        <end position="94"/>
    </location>
</feature>
<evidence type="ECO:0000256" key="3">
    <source>
        <dbReference type="ARBA" id="ARBA00022692"/>
    </source>
</evidence>
<dbReference type="PANTHER" id="PTHR43701">
    <property type="entry name" value="MEMBRANE TRANSPORTER PROTEIN MJ0441-RELATED"/>
    <property type="match status" value="1"/>
</dbReference>
<sequence>MTACAARKKTGNTGCWLRAGLRSIWPLTGRGRSVIEIVMFVLLGAAMGTLGGLFGIGGGLVAIPALGVLFGLDQQLAQGTALLMVLPNVLLALWRYNQRNRILLRNALMLIIPSFIFAWLTSLLAVRVDPQSMRLGFVGFLVVLTVFNVAQMYWRSHQVGSGLRYEKWLWLLGVGSGMTGGLFGVGGGVVATPILTSVFGTTQVVAQGLALSLAAPSTGITLVTYALHDHVNWSMGIPLAIGGLASISWGVKLAHSLPERTLRLMFCVFLVLCAVILALKV</sequence>
<dbReference type="AlphaFoldDB" id="A0A3M4A2L5"/>
<dbReference type="GO" id="GO:0005886">
    <property type="term" value="C:plasma membrane"/>
    <property type="evidence" value="ECO:0007669"/>
    <property type="project" value="UniProtKB-SubCell"/>
</dbReference>
<feature type="transmembrane region" description="Helical" evidence="6">
    <location>
        <begin position="237"/>
        <end position="255"/>
    </location>
</feature>
<keyword evidence="5 6" id="KW-0472">Membrane</keyword>
<evidence type="ECO:0000313" key="8">
    <source>
        <dbReference type="Proteomes" id="UP000281604"/>
    </source>
</evidence>
<dbReference type="InterPro" id="IPR051598">
    <property type="entry name" value="TSUP/Inactive_protease-like"/>
</dbReference>
<feature type="transmembrane region" description="Helical" evidence="6">
    <location>
        <begin position="168"/>
        <end position="192"/>
    </location>
</feature>
<proteinExistence type="inferred from homology"/>
<organism evidence="7 8">
    <name type="scientific">Pseudomonas syringae pv. persicae</name>
    <dbReference type="NCBI Taxonomy" id="237306"/>
    <lineage>
        <taxon>Bacteria</taxon>
        <taxon>Pseudomonadati</taxon>
        <taxon>Pseudomonadota</taxon>
        <taxon>Gammaproteobacteria</taxon>
        <taxon>Pseudomonadales</taxon>
        <taxon>Pseudomonadaceae</taxon>
        <taxon>Pseudomonas</taxon>
    </lineage>
</organism>
<dbReference type="InterPro" id="IPR002781">
    <property type="entry name" value="TM_pro_TauE-like"/>
</dbReference>
<comment type="caution">
    <text evidence="7">The sequence shown here is derived from an EMBL/GenBank/DDBJ whole genome shotgun (WGS) entry which is preliminary data.</text>
</comment>
<protein>
    <recommendedName>
        <fullName evidence="6">Probable membrane transporter protein</fullName>
    </recommendedName>
</protein>
<comment type="subcellular location">
    <subcellularLocation>
        <location evidence="6">Cell membrane</location>
        <topology evidence="6">Multi-pass membrane protein</topology>
    </subcellularLocation>
    <subcellularLocation>
        <location evidence="1">Membrane</location>
        <topology evidence="1">Multi-pass membrane protein</topology>
    </subcellularLocation>
</comment>
<keyword evidence="3 6" id="KW-0812">Transmembrane</keyword>
<keyword evidence="4 6" id="KW-1133">Transmembrane helix</keyword>
<reference evidence="7 8" key="1">
    <citation type="submission" date="2018-08" db="EMBL/GenBank/DDBJ databases">
        <title>Recombination of ecologically and evolutionarily significant loci maintains genetic cohesion in the Pseudomonas syringae species complex.</title>
        <authorList>
            <person name="Dillon M."/>
            <person name="Thakur S."/>
            <person name="Almeida R.N.D."/>
            <person name="Weir B.S."/>
            <person name="Guttman D.S."/>
        </authorList>
    </citation>
    <scope>NUCLEOTIDE SEQUENCE [LARGE SCALE GENOMIC DNA]</scope>
    <source>
        <strain evidence="7 8">ICMP 3706</strain>
    </source>
</reference>
<dbReference type="EMBL" id="RBQE01000431">
    <property type="protein sequence ID" value="RMP01148.1"/>
    <property type="molecule type" value="Genomic_DNA"/>
</dbReference>
<gene>
    <name evidence="7" type="ORF">ALQ30_100401</name>
</gene>
<dbReference type="Pfam" id="PF01925">
    <property type="entry name" value="TauE"/>
    <property type="match status" value="1"/>
</dbReference>
<evidence type="ECO:0000256" key="4">
    <source>
        <dbReference type="ARBA" id="ARBA00022989"/>
    </source>
</evidence>
<evidence type="ECO:0000313" key="7">
    <source>
        <dbReference type="EMBL" id="RMP01148.1"/>
    </source>
</evidence>
<feature type="transmembrane region" description="Helical" evidence="6">
    <location>
        <begin position="37"/>
        <end position="70"/>
    </location>
</feature>
<accession>A0A3M4A2L5</accession>
<dbReference type="PANTHER" id="PTHR43701:SF2">
    <property type="entry name" value="MEMBRANE TRANSPORTER PROTEIN YJNA-RELATED"/>
    <property type="match status" value="1"/>
</dbReference>
<keyword evidence="6" id="KW-1003">Cell membrane</keyword>
<evidence type="ECO:0000256" key="1">
    <source>
        <dbReference type="ARBA" id="ARBA00004141"/>
    </source>
</evidence>
<feature type="transmembrane region" description="Helical" evidence="6">
    <location>
        <begin position="261"/>
        <end position="279"/>
    </location>
</feature>
<dbReference type="Proteomes" id="UP000281604">
    <property type="component" value="Unassembled WGS sequence"/>
</dbReference>
<evidence type="ECO:0000256" key="6">
    <source>
        <dbReference type="RuleBase" id="RU363041"/>
    </source>
</evidence>
<feature type="transmembrane region" description="Helical" evidence="6">
    <location>
        <begin position="106"/>
        <end position="125"/>
    </location>
</feature>
<evidence type="ECO:0000256" key="5">
    <source>
        <dbReference type="ARBA" id="ARBA00023136"/>
    </source>
</evidence>
<evidence type="ECO:0000256" key="2">
    <source>
        <dbReference type="ARBA" id="ARBA00009142"/>
    </source>
</evidence>
<feature type="transmembrane region" description="Helical" evidence="6">
    <location>
        <begin position="204"/>
        <end position="225"/>
    </location>
</feature>
<name>A0A3M4A2L5_9PSED</name>
<feature type="transmembrane region" description="Helical" evidence="6">
    <location>
        <begin position="137"/>
        <end position="156"/>
    </location>
</feature>